<dbReference type="InterPro" id="IPR011009">
    <property type="entry name" value="Kinase-like_dom_sf"/>
</dbReference>
<sequence>MSSRNIYNVSSLQFTKETHKDSLLISFEDIRLATQNFDNQIGQGFGNTYKGEIICANGSTPIAVKRYDKNTTSGQGEKEFLSELEILFEYKHENIIGLRGYCNENNEKILVYEYASNGSLDMHLNDASLTWTQRIKIGIDVAIALDFLHGGSSPVIHRDIKSSNILLHSDWKAKVTDFGLSAIVPINNEIDFVVDDACGTPGYIDPQYMEKGFLTRESDIYSFGVVLFEMLCGRTACLHGQEELVNLVIRHYIEDHYDKREYDWLVFEGIKDKIEPNSLIAFVRIAYQCLNNKREDRPTASEVVLDLKKVLEFQEDYEIWKPKLPRDYNEIIRVSETSRILYNSVVSNKDIFDRFFKGIRLRNGKVCFSLSCNGERNELLSSTTFSYKDHRLHKWRSTQKSRFQRVAKMVNLSNLRIQIKIKTQFLSPNVIYGAHLVFKFSDTKMTSNELMYVNLKYQMESETRHAYFATCGDDDWMMIELCRFIPHKKDVHFEVLLESLSRYYCRSSAIYVEGLFFRAVDDATLKMAPAKKVLCDPSNVKCFKWKSVSNF</sequence>
<dbReference type="SMART" id="SM00220">
    <property type="entry name" value="S_TKc"/>
    <property type="match status" value="1"/>
</dbReference>
<reference evidence="2" key="1">
    <citation type="submission" date="2022-06" db="EMBL/GenBank/DDBJ databases">
        <title>Uncovering the hologenomic basis of an extraordinary plant invasion.</title>
        <authorList>
            <person name="Bieker V.C."/>
            <person name="Martin M.D."/>
            <person name="Gilbert T."/>
            <person name="Hodgins K."/>
            <person name="Battlay P."/>
            <person name="Petersen B."/>
            <person name="Wilson J."/>
        </authorList>
    </citation>
    <scope>NUCLEOTIDE SEQUENCE</scope>
    <source>
        <strain evidence="2">AA19_3_7</strain>
        <tissue evidence="2">Leaf</tissue>
    </source>
</reference>
<dbReference type="Pfam" id="PF14299">
    <property type="entry name" value="PP2"/>
    <property type="match status" value="1"/>
</dbReference>
<dbReference type="Gene3D" id="1.10.510.10">
    <property type="entry name" value="Transferase(Phosphotransferase) domain 1"/>
    <property type="match status" value="1"/>
</dbReference>
<dbReference type="AlphaFoldDB" id="A0AAD5GKC8"/>
<feature type="non-terminal residue" evidence="2">
    <location>
        <position position="1"/>
    </location>
</feature>
<dbReference type="GO" id="GO:0005524">
    <property type="term" value="F:ATP binding"/>
    <property type="evidence" value="ECO:0007669"/>
    <property type="project" value="InterPro"/>
</dbReference>
<keyword evidence="3" id="KW-1185">Reference proteome</keyword>
<dbReference type="InterPro" id="IPR008271">
    <property type="entry name" value="Ser/Thr_kinase_AS"/>
</dbReference>
<dbReference type="GO" id="GO:0005886">
    <property type="term" value="C:plasma membrane"/>
    <property type="evidence" value="ECO:0007669"/>
    <property type="project" value="TreeGrafter"/>
</dbReference>
<dbReference type="PROSITE" id="PS50011">
    <property type="entry name" value="PROTEIN_KINASE_DOM"/>
    <property type="match status" value="1"/>
</dbReference>
<dbReference type="GO" id="GO:0009506">
    <property type="term" value="C:plasmodesma"/>
    <property type="evidence" value="ECO:0007669"/>
    <property type="project" value="TreeGrafter"/>
</dbReference>
<organism evidence="2 3">
    <name type="scientific">Ambrosia artemisiifolia</name>
    <name type="common">Common ragweed</name>
    <dbReference type="NCBI Taxonomy" id="4212"/>
    <lineage>
        <taxon>Eukaryota</taxon>
        <taxon>Viridiplantae</taxon>
        <taxon>Streptophyta</taxon>
        <taxon>Embryophyta</taxon>
        <taxon>Tracheophyta</taxon>
        <taxon>Spermatophyta</taxon>
        <taxon>Magnoliopsida</taxon>
        <taxon>eudicotyledons</taxon>
        <taxon>Gunneridae</taxon>
        <taxon>Pentapetalae</taxon>
        <taxon>asterids</taxon>
        <taxon>campanulids</taxon>
        <taxon>Asterales</taxon>
        <taxon>Asteraceae</taxon>
        <taxon>Asteroideae</taxon>
        <taxon>Heliantheae alliance</taxon>
        <taxon>Heliantheae</taxon>
        <taxon>Ambrosia</taxon>
    </lineage>
</organism>
<accession>A0AAD5GKC8</accession>
<dbReference type="InterPro" id="IPR025886">
    <property type="entry name" value="PP2-like"/>
</dbReference>
<dbReference type="PROSITE" id="PS00108">
    <property type="entry name" value="PROTEIN_KINASE_ST"/>
    <property type="match status" value="1"/>
</dbReference>
<dbReference type="PANTHER" id="PTHR27003">
    <property type="entry name" value="OS07G0166700 PROTEIN"/>
    <property type="match status" value="1"/>
</dbReference>
<feature type="domain" description="Protein kinase" evidence="1">
    <location>
        <begin position="39"/>
        <end position="311"/>
    </location>
</feature>
<dbReference type="InterPro" id="IPR045272">
    <property type="entry name" value="ANXUR1/2-like"/>
</dbReference>
<name>A0AAD5GKC8_AMBAR</name>
<evidence type="ECO:0000313" key="3">
    <source>
        <dbReference type="Proteomes" id="UP001206925"/>
    </source>
</evidence>
<dbReference type="Pfam" id="PF00069">
    <property type="entry name" value="Pkinase"/>
    <property type="match status" value="1"/>
</dbReference>
<evidence type="ECO:0000313" key="2">
    <source>
        <dbReference type="EMBL" id="KAI7746097.1"/>
    </source>
</evidence>
<dbReference type="PANTHER" id="PTHR27003:SF471">
    <property type="entry name" value="VASCULAR ENDOTHELIAL GROWTH FACTOR RECEPTOR 2 (VEGFR2)-RELATED"/>
    <property type="match status" value="1"/>
</dbReference>
<dbReference type="GO" id="GO:0004714">
    <property type="term" value="F:transmembrane receptor protein tyrosine kinase activity"/>
    <property type="evidence" value="ECO:0007669"/>
    <property type="project" value="InterPro"/>
</dbReference>
<gene>
    <name evidence="2" type="ORF">M8C21_024662</name>
</gene>
<comment type="caution">
    <text evidence="2">The sequence shown here is derived from an EMBL/GenBank/DDBJ whole genome shotgun (WGS) entry which is preliminary data.</text>
</comment>
<dbReference type="Proteomes" id="UP001206925">
    <property type="component" value="Unassembled WGS sequence"/>
</dbReference>
<dbReference type="InterPro" id="IPR000719">
    <property type="entry name" value="Prot_kinase_dom"/>
</dbReference>
<dbReference type="Gene3D" id="3.30.200.20">
    <property type="entry name" value="Phosphorylase Kinase, domain 1"/>
    <property type="match status" value="1"/>
</dbReference>
<proteinExistence type="predicted"/>
<dbReference type="EMBL" id="JAMZMK010007046">
    <property type="protein sequence ID" value="KAI7746097.1"/>
    <property type="molecule type" value="Genomic_DNA"/>
</dbReference>
<evidence type="ECO:0000259" key="1">
    <source>
        <dbReference type="PROSITE" id="PS50011"/>
    </source>
</evidence>
<dbReference type="SUPFAM" id="SSF56112">
    <property type="entry name" value="Protein kinase-like (PK-like)"/>
    <property type="match status" value="1"/>
</dbReference>
<protein>
    <recommendedName>
        <fullName evidence="1">Protein kinase domain-containing protein</fullName>
    </recommendedName>
</protein>